<dbReference type="PROSITE" id="PS50112">
    <property type="entry name" value="PAS"/>
    <property type="match status" value="1"/>
</dbReference>
<comment type="subcellular location">
    <subcellularLocation>
        <location evidence="1">Cell inner membrane</location>
        <topology evidence="1">Multi-pass membrane protein</topology>
    </subcellularLocation>
</comment>
<feature type="domain" description="PAS" evidence="8">
    <location>
        <begin position="25"/>
        <end position="60"/>
    </location>
</feature>
<sequence length="527" mass="57507">MRNNQPVTQKQYHFDEHLRLISGTDLRGHITYCNDAFVEVSGFEKSELIGKPHNLVRHPDMPSDVFKEMWACIAAGNVWVGLVKNRRKNGDHYWVSAFVTPIFDNNKVAGFESVRIVALPGEIERAETAYARIRNNKSPRPLTAKLKHHAIKLVPIWLPMLLLTSVLFELWGISAGAVGLLTLIISTAWSGYKQQQDWFDVVKLNPSSFTDLTVAETYFDDFGAKAQAKLALGCEVARCRTAMTRIEDAARSLDGIVEHTQIEAESSAKAVAHQSLATQQIASAITQMSTAIQEVSTNVERNADSAKDALENVNAGAMLADQAKHAIDQLNISVADIATTVRELSESTVEIGQAASLISSIADQTNLLALNAAIEAARAGDQGRGFSVVADEVRSLAIKTRESTDKIHRIVNVLTKRAENAVQVSVKGEQAAVNGVDIVDKTRIALSSINQSVQQITQLTLDMSAAVEQQSAVAEHINQQIIDIADSAEITKESSQKSLHNSNELGQSVLMVRSIIRRFAVGTLGKK</sequence>
<keyword evidence="6" id="KW-1133">Transmembrane helix</keyword>
<comment type="caution">
    <text evidence="10">The sequence shown here is derived from an EMBL/GenBank/DDBJ whole genome shotgun (WGS) entry which is preliminary data.</text>
</comment>
<dbReference type="CDD" id="cd11386">
    <property type="entry name" value="MCP_signal"/>
    <property type="match status" value="1"/>
</dbReference>
<dbReference type="Proteomes" id="UP000654004">
    <property type="component" value="Unassembled WGS sequence"/>
</dbReference>
<dbReference type="EMBL" id="BMQW01000014">
    <property type="protein sequence ID" value="GGP99648.1"/>
    <property type="molecule type" value="Genomic_DNA"/>
</dbReference>
<dbReference type="InterPro" id="IPR004090">
    <property type="entry name" value="Chemotax_Me-accpt_rcpt"/>
</dbReference>
<dbReference type="PANTHER" id="PTHR32089">
    <property type="entry name" value="METHYL-ACCEPTING CHEMOTAXIS PROTEIN MCPB"/>
    <property type="match status" value="1"/>
</dbReference>
<evidence type="ECO:0000259" key="7">
    <source>
        <dbReference type="PROSITE" id="PS50111"/>
    </source>
</evidence>
<dbReference type="SUPFAM" id="SSF58104">
    <property type="entry name" value="Methyl-accepting chemotaxis protein (MCP) signaling domain"/>
    <property type="match status" value="1"/>
</dbReference>
<evidence type="ECO:0000313" key="10">
    <source>
        <dbReference type="EMBL" id="GGP99648.1"/>
    </source>
</evidence>
<dbReference type="Gene3D" id="1.10.287.950">
    <property type="entry name" value="Methyl-accepting chemotaxis protein"/>
    <property type="match status" value="1"/>
</dbReference>
<feature type="domain" description="T-SNARE coiled-coil homology" evidence="9">
    <location>
        <begin position="436"/>
        <end position="498"/>
    </location>
</feature>
<keyword evidence="6" id="KW-0812">Transmembrane</keyword>
<dbReference type="PANTHER" id="PTHR32089:SF74">
    <property type="entry name" value="METHYL-ACCEPTING CHEMOTAXIS PROTEIN AER"/>
    <property type="match status" value="1"/>
</dbReference>
<organism evidence="10 11">
    <name type="scientific">Shewanella ulleungensis</name>
    <dbReference type="NCBI Taxonomy" id="2282699"/>
    <lineage>
        <taxon>Bacteria</taxon>
        <taxon>Pseudomonadati</taxon>
        <taxon>Pseudomonadota</taxon>
        <taxon>Gammaproteobacteria</taxon>
        <taxon>Alteromonadales</taxon>
        <taxon>Shewanellaceae</taxon>
        <taxon>Shewanella</taxon>
    </lineage>
</organism>
<dbReference type="SMART" id="SM00283">
    <property type="entry name" value="MA"/>
    <property type="match status" value="1"/>
</dbReference>
<feature type="transmembrane region" description="Helical" evidence="6">
    <location>
        <begin position="150"/>
        <end position="168"/>
    </location>
</feature>
<dbReference type="RefSeq" id="WP_188958865.1">
    <property type="nucleotide sequence ID" value="NZ_BMQW01000014.1"/>
</dbReference>
<evidence type="ECO:0000256" key="4">
    <source>
        <dbReference type="ARBA" id="ARBA00029447"/>
    </source>
</evidence>
<dbReference type="InterPro" id="IPR035965">
    <property type="entry name" value="PAS-like_dom_sf"/>
</dbReference>
<proteinExistence type="inferred from homology"/>
<dbReference type="InterPro" id="IPR004089">
    <property type="entry name" value="MCPsignal_dom"/>
</dbReference>
<comment type="similarity">
    <text evidence="4">Belongs to the methyl-accepting chemotaxis (MCP) protein family.</text>
</comment>
<dbReference type="Pfam" id="PF00015">
    <property type="entry name" value="MCPsignal"/>
    <property type="match status" value="1"/>
</dbReference>
<dbReference type="NCBIfam" id="TIGR00229">
    <property type="entry name" value="sensory_box"/>
    <property type="match status" value="1"/>
</dbReference>
<evidence type="ECO:0000259" key="9">
    <source>
        <dbReference type="PROSITE" id="PS50192"/>
    </source>
</evidence>
<gene>
    <name evidence="10" type="primary">aer-2</name>
    <name evidence="10" type="ORF">GCM10009410_36800</name>
</gene>
<dbReference type="PRINTS" id="PR00260">
    <property type="entry name" value="CHEMTRNSDUCR"/>
</dbReference>
<evidence type="ECO:0000259" key="8">
    <source>
        <dbReference type="PROSITE" id="PS50112"/>
    </source>
</evidence>
<dbReference type="Gene3D" id="3.30.450.20">
    <property type="entry name" value="PAS domain"/>
    <property type="match status" value="1"/>
</dbReference>
<feature type="domain" description="Methyl-accepting transducer" evidence="7">
    <location>
        <begin position="249"/>
        <end position="485"/>
    </location>
</feature>
<evidence type="ECO:0000256" key="5">
    <source>
        <dbReference type="PROSITE-ProRule" id="PRU00284"/>
    </source>
</evidence>
<evidence type="ECO:0000256" key="6">
    <source>
        <dbReference type="SAM" id="Phobius"/>
    </source>
</evidence>
<evidence type="ECO:0000256" key="2">
    <source>
        <dbReference type="ARBA" id="ARBA00022519"/>
    </source>
</evidence>
<accession>A0ABQ2QYN7</accession>
<keyword evidence="2" id="KW-0997">Cell inner membrane</keyword>
<keyword evidence="6" id="KW-0472">Membrane</keyword>
<evidence type="ECO:0000256" key="3">
    <source>
        <dbReference type="ARBA" id="ARBA00023224"/>
    </source>
</evidence>
<keyword evidence="2" id="KW-1003">Cell membrane</keyword>
<dbReference type="Pfam" id="PF08447">
    <property type="entry name" value="PAS_3"/>
    <property type="match status" value="1"/>
</dbReference>
<evidence type="ECO:0000256" key="1">
    <source>
        <dbReference type="ARBA" id="ARBA00004429"/>
    </source>
</evidence>
<evidence type="ECO:0000313" key="11">
    <source>
        <dbReference type="Proteomes" id="UP000654004"/>
    </source>
</evidence>
<keyword evidence="11" id="KW-1185">Reference proteome</keyword>
<dbReference type="CDD" id="cd00130">
    <property type="entry name" value="PAS"/>
    <property type="match status" value="1"/>
</dbReference>
<dbReference type="InterPro" id="IPR000727">
    <property type="entry name" value="T_SNARE_dom"/>
</dbReference>
<reference evidence="11" key="1">
    <citation type="journal article" date="2019" name="Int. J. Syst. Evol. Microbiol.">
        <title>The Global Catalogue of Microorganisms (GCM) 10K type strain sequencing project: providing services to taxonomists for standard genome sequencing and annotation.</title>
        <authorList>
            <consortium name="The Broad Institute Genomics Platform"/>
            <consortium name="The Broad Institute Genome Sequencing Center for Infectious Disease"/>
            <person name="Wu L."/>
            <person name="Ma J."/>
        </authorList>
    </citation>
    <scope>NUCLEOTIDE SEQUENCE [LARGE SCALE GENOMIC DNA]</scope>
    <source>
        <strain evidence="11">JCM 32305</strain>
    </source>
</reference>
<keyword evidence="3 5" id="KW-0807">Transducer</keyword>
<dbReference type="InterPro" id="IPR013655">
    <property type="entry name" value="PAS_fold_3"/>
</dbReference>
<protein>
    <submittedName>
        <fullName evidence="10">Aerotaxis receptor</fullName>
    </submittedName>
</protein>
<dbReference type="PROSITE" id="PS50192">
    <property type="entry name" value="T_SNARE"/>
    <property type="match status" value="1"/>
</dbReference>
<dbReference type="SUPFAM" id="SSF55785">
    <property type="entry name" value="PYP-like sensor domain (PAS domain)"/>
    <property type="match status" value="1"/>
</dbReference>
<keyword evidence="10" id="KW-0675">Receptor</keyword>
<name>A0ABQ2QYN7_9GAMM</name>
<dbReference type="InterPro" id="IPR000014">
    <property type="entry name" value="PAS"/>
</dbReference>
<dbReference type="PROSITE" id="PS50111">
    <property type="entry name" value="CHEMOTAXIS_TRANSDUC_2"/>
    <property type="match status" value="1"/>
</dbReference>